<name>A0A540NHS5_MALBA</name>
<dbReference type="EMBL" id="VIEB01000039">
    <property type="protein sequence ID" value="TQE10591.1"/>
    <property type="molecule type" value="Genomic_DNA"/>
</dbReference>
<gene>
    <name evidence="1" type="ORF">C1H46_003829</name>
</gene>
<reference evidence="1 2" key="1">
    <citation type="journal article" date="2019" name="G3 (Bethesda)">
        <title>Sequencing of a Wild Apple (Malus baccata) Genome Unravels the Differences Between Cultivated and Wild Apple Species Regarding Disease Resistance and Cold Tolerance.</title>
        <authorList>
            <person name="Chen X."/>
        </authorList>
    </citation>
    <scope>NUCLEOTIDE SEQUENCE [LARGE SCALE GENOMIC DNA]</scope>
    <source>
        <strain evidence="2">cv. Shandingzi</strain>
        <tissue evidence="1">Leaves</tissue>
    </source>
</reference>
<proteinExistence type="predicted"/>
<sequence length="61" mass="6878">MQRRAQHEGAVGLPCLDMLQVQGCSRKKILKDPLQMQDLLPSFVWSAHFGCMHVEEAARKG</sequence>
<organism evidence="1 2">
    <name type="scientific">Malus baccata</name>
    <name type="common">Siberian crab apple</name>
    <name type="synonym">Pyrus baccata</name>
    <dbReference type="NCBI Taxonomy" id="106549"/>
    <lineage>
        <taxon>Eukaryota</taxon>
        <taxon>Viridiplantae</taxon>
        <taxon>Streptophyta</taxon>
        <taxon>Embryophyta</taxon>
        <taxon>Tracheophyta</taxon>
        <taxon>Spermatophyta</taxon>
        <taxon>Magnoliopsida</taxon>
        <taxon>eudicotyledons</taxon>
        <taxon>Gunneridae</taxon>
        <taxon>Pentapetalae</taxon>
        <taxon>rosids</taxon>
        <taxon>fabids</taxon>
        <taxon>Rosales</taxon>
        <taxon>Rosaceae</taxon>
        <taxon>Amygdaloideae</taxon>
        <taxon>Maleae</taxon>
        <taxon>Malus</taxon>
    </lineage>
</organism>
<dbReference type="AlphaFoldDB" id="A0A540NHS5"/>
<protein>
    <submittedName>
        <fullName evidence="1">Uncharacterized protein</fullName>
    </submittedName>
</protein>
<keyword evidence="2" id="KW-1185">Reference proteome</keyword>
<evidence type="ECO:0000313" key="2">
    <source>
        <dbReference type="Proteomes" id="UP000315295"/>
    </source>
</evidence>
<accession>A0A540NHS5</accession>
<comment type="caution">
    <text evidence="1">The sequence shown here is derived from an EMBL/GenBank/DDBJ whole genome shotgun (WGS) entry which is preliminary data.</text>
</comment>
<evidence type="ECO:0000313" key="1">
    <source>
        <dbReference type="EMBL" id="TQE10591.1"/>
    </source>
</evidence>
<dbReference type="Proteomes" id="UP000315295">
    <property type="component" value="Unassembled WGS sequence"/>
</dbReference>